<dbReference type="EMBL" id="CAKASE010000046">
    <property type="protein sequence ID" value="CAG9560958.1"/>
    <property type="molecule type" value="Genomic_DNA"/>
</dbReference>
<dbReference type="Proteomes" id="UP000789524">
    <property type="component" value="Unassembled WGS sequence"/>
</dbReference>
<dbReference type="Gene3D" id="1.20.1250.20">
    <property type="entry name" value="MFS general substrate transporter like domains"/>
    <property type="match status" value="1"/>
</dbReference>
<comment type="caution">
    <text evidence="6">The sequence shown here is derived from an EMBL/GenBank/DDBJ whole genome shotgun (WGS) entry which is preliminary data.</text>
</comment>
<evidence type="ECO:0000256" key="3">
    <source>
        <dbReference type="ARBA" id="ARBA00022989"/>
    </source>
</evidence>
<evidence type="ECO:0000256" key="4">
    <source>
        <dbReference type="ARBA" id="ARBA00023136"/>
    </source>
</evidence>
<keyword evidence="7" id="KW-1185">Reference proteome</keyword>
<dbReference type="OrthoDB" id="8904098at2759"/>
<accession>A0A8J2QFW8</accession>
<keyword evidence="3 5" id="KW-1133">Transmembrane helix</keyword>
<keyword evidence="2 5" id="KW-0812">Transmembrane</keyword>
<evidence type="ECO:0000256" key="2">
    <source>
        <dbReference type="ARBA" id="ARBA00022692"/>
    </source>
</evidence>
<name>A0A8J2QFW8_9NEOP</name>
<dbReference type="GO" id="GO:0022857">
    <property type="term" value="F:transmembrane transporter activity"/>
    <property type="evidence" value="ECO:0007669"/>
    <property type="project" value="InterPro"/>
</dbReference>
<gene>
    <name evidence="6" type="ORF">DCHRY22_LOCUS2541</name>
</gene>
<evidence type="ECO:0000313" key="6">
    <source>
        <dbReference type="EMBL" id="CAG9560958.1"/>
    </source>
</evidence>
<evidence type="ECO:0000313" key="7">
    <source>
        <dbReference type="Proteomes" id="UP000789524"/>
    </source>
</evidence>
<organism evidence="6 7">
    <name type="scientific">Danaus chrysippus</name>
    <name type="common">African queen</name>
    <dbReference type="NCBI Taxonomy" id="151541"/>
    <lineage>
        <taxon>Eukaryota</taxon>
        <taxon>Metazoa</taxon>
        <taxon>Ecdysozoa</taxon>
        <taxon>Arthropoda</taxon>
        <taxon>Hexapoda</taxon>
        <taxon>Insecta</taxon>
        <taxon>Pterygota</taxon>
        <taxon>Neoptera</taxon>
        <taxon>Endopterygota</taxon>
        <taxon>Lepidoptera</taxon>
        <taxon>Glossata</taxon>
        <taxon>Ditrysia</taxon>
        <taxon>Papilionoidea</taxon>
        <taxon>Nymphalidae</taxon>
        <taxon>Danainae</taxon>
        <taxon>Danaini</taxon>
        <taxon>Danaina</taxon>
        <taxon>Danaus</taxon>
        <taxon>Anosia</taxon>
    </lineage>
</organism>
<sequence>MALLLPQLLMIAIAEVLFAITGSEFIFKEAPETMKSVMTAAWLIIEAIGNIIIIVITRIFIDYSQETQTFIYAGLMCVSILIFHLISKSYQFLMSDEVKTEENSEQ</sequence>
<proteinExistence type="predicted"/>
<keyword evidence="4 5" id="KW-0472">Membrane</keyword>
<dbReference type="AlphaFoldDB" id="A0A8J2QFW8"/>
<evidence type="ECO:0000256" key="1">
    <source>
        <dbReference type="ARBA" id="ARBA00004141"/>
    </source>
</evidence>
<feature type="transmembrane region" description="Helical" evidence="5">
    <location>
        <begin position="39"/>
        <end position="61"/>
    </location>
</feature>
<evidence type="ECO:0000256" key="5">
    <source>
        <dbReference type="SAM" id="Phobius"/>
    </source>
</evidence>
<dbReference type="SUPFAM" id="SSF103473">
    <property type="entry name" value="MFS general substrate transporter"/>
    <property type="match status" value="1"/>
</dbReference>
<feature type="transmembrane region" description="Helical" evidence="5">
    <location>
        <begin position="67"/>
        <end position="86"/>
    </location>
</feature>
<protein>
    <submittedName>
        <fullName evidence="6">(African queen) hypothetical protein</fullName>
    </submittedName>
</protein>
<feature type="transmembrane region" description="Helical" evidence="5">
    <location>
        <begin position="6"/>
        <end position="27"/>
    </location>
</feature>
<reference evidence="6" key="1">
    <citation type="submission" date="2021-09" db="EMBL/GenBank/DDBJ databases">
        <authorList>
            <person name="Martin H S."/>
        </authorList>
    </citation>
    <scope>NUCLEOTIDE SEQUENCE</scope>
</reference>
<dbReference type="Pfam" id="PF00854">
    <property type="entry name" value="PTR2"/>
    <property type="match status" value="1"/>
</dbReference>
<dbReference type="InterPro" id="IPR000109">
    <property type="entry name" value="POT_fam"/>
</dbReference>
<dbReference type="InterPro" id="IPR036259">
    <property type="entry name" value="MFS_trans_sf"/>
</dbReference>
<comment type="subcellular location">
    <subcellularLocation>
        <location evidence="1">Membrane</location>
        <topology evidence="1">Multi-pass membrane protein</topology>
    </subcellularLocation>
</comment>
<dbReference type="GO" id="GO:0016020">
    <property type="term" value="C:membrane"/>
    <property type="evidence" value="ECO:0007669"/>
    <property type="project" value="UniProtKB-SubCell"/>
</dbReference>